<dbReference type="Proteomes" id="UP000266895">
    <property type="component" value="Chromosome"/>
</dbReference>
<keyword evidence="2" id="KW-1185">Reference proteome</keyword>
<protein>
    <submittedName>
        <fullName evidence="1">Uncharacterized protein</fullName>
    </submittedName>
</protein>
<dbReference type="KEGG" id="ahw:NCTC11636_01242"/>
<dbReference type="EMBL" id="LR134350">
    <property type="protein sequence ID" value="VEG27934.1"/>
    <property type="molecule type" value="Genomic_DNA"/>
</dbReference>
<evidence type="ECO:0000313" key="1">
    <source>
        <dbReference type="EMBL" id="VEG27934.1"/>
    </source>
</evidence>
<accession>A0A448HGQ5</accession>
<reference evidence="1 2" key="1">
    <citation type="submission" date="2018-12" db="EMBL/GenBank/DDBJ databases">
        <authorList>
            <consortium name="Pathogen Informatics"/>
        </authorList>
    </citation>
    <scope>NUCLEOTIDE SEQUENCE [LARGE SCALE GENOMIC DNA]</scope>
    <source>
        <strain evidence="1 2">NCTC11636</strain>
    </source>
</reference>
<name>A0A448HGQ5_9ACTO</name>
<gene>
    <name evidence="1" type="ORF">NCTC11636_01242</name>
</gene>
<dbReference type="AlphaFoldDB" id="A0A448HGQ5"/>
<proteinExistence type="predicted"/>
<organism evidence="1 2">
    <name type="scientific">Actinomyces howellii</name>
    <dbReference type="NCBI Taxonomy" id="52771"/>
    <lineage>
        <taxon>Bacteria</taxon>
        <taxon>Bacillati</taxon>
        <taxon>Actinomycetota</taxon>
        <taxon>Actinomycetes</taxon>
        <taxon>Actinomycetales</taxon>
        <taxon>Actinomycetaceae</taxon>
        <taxon>Actinomyces</taxon>
    </lineage>
</organism>
<sequence length="84" mass="9314">MAERMAQAWGHPVVIRRLPSALVALVASRRYGQGSYRPIKAMFDHYNTDGFVGSSNDLRTLLDRPPPTSTWRCVASPPTDPSQS</sequence>
<evidence type="ECO:0000313" key="2">
    <source>
        <dbReference type="Proteomes" id="UP000266895"/>
    </source>
</evidence>